<comment type="caution">
    <text evidence="1">The sequence shown here is derived from an EMBL/GenBank/DDBJ whole genome shotgun (WGS) entry which is preliminary data.</text>
</comment>
<dbReference type="Pfam" id="PF06167">
    <property type="entry name" value="Peptidase_M90"/>
    <property type="match status" value="1"/>
</dbReference>
<keyword evidence="2" id="KW-1185">Reference proteome</keyword>
<name>A0ABV6BAL1_9DEIO</name>
<dbReference type="Gene3D" id="1.10.472.150">
    <property type="entry name" value="Glucose-regulated metallo-peptidase M90, N-terminal domain"/>
    <property type="match status" value="1"/>
</dbReference>
<evidence type="ECO:0000313" key="1">
    <source>
        <dbReference type="EMBL" id="MFB9995451.1"/>
    </source>
</evidence>
<proteinExistence type="predicted"/>
<dbReference type="RefSeq" id="WP_380017399.1">
    <property type="nucleotide sequence ID" value="NZ_JBHLYR010000091.1"/>
</dbReference>
<protein>
    <submittedName>
        <fullName evidence="1">Zinc-dependent peptidase</fullName>
    </submittedName>
</protein>
<gene>
    <name evidence="1" type="ORF">ACFFLM_26295</name>
</gene>
<sequence>MLKFLRRHALRKQPFPDAWLDVLQGRVAWYARLTPELQLRLQSRIQIFLREKTFIGCGGLEVTEAMRVIVAAQACRLELHHEPSHFPHCETIFLYPDAFVSTVTRMLPGGVIEQVPTVRIGESWHRGSVVLAWNAVEESAWAEWTGRNVVLHEFAHQLDNGSGTVDGVPVLRNAAAYTRWERVVNRALTRLRLQLSWGNVPIDPYAAQNPAEFFAVTTELYFEAPQVLRAFDPELLQLLEDYYGVFPVSDARAA</sequence>
<accession>A0ABV6BAL1</accession>
<dbReference type="PANTHER" id="PTHR30164">
    <property type="entry name" value="MTFA PEPTIDASE"/>
    <property type="match status" value="1"/>
</dbReference>
<dbReference type="InterPro" id="IPR024079">
    <property type="entry name" value="MetalloPept_cat_dom_sf"/>
</dbReference>
<reference evidence="1 2" key="1">
    <citation type="submission" date="2024-09" db="EMBL/GenBank/DDBJ databases">
        <authorList>
            <person name="Sun Q."/>
            <person name="Mori K."/>
        </authorList>
    </citation>
    <scope>NUCLEOTIDE SEQUENCE [LARGE SCALE GENOMIC DNA]</scope>
    <source>
        <strain evidence="1 2">JCM 13503</strain>
    </source>
</reference>
<dbReference type="InterPro" id="IPR010384">
    <property type="entry name" value="MtfA_fam"/>
</dbReference>
<dbReference type="InterPro" id="IPR042252">
    <property type="entry name" value="MtfA_N"/>
</dbReference>
<dbReference type="EMBL" id="JBHLYR010000091">
    <property type="protein sequence ID" value="MFB9995451.1"/>
    <property type="molecule type" value="Genomic_DNA"/>
</dbReference>
<dbReference type="Proteomes" id="UP001589733">
    <property type="component" value="Unassembled WGS sequence"/>
</dbReference>
<evidence type="ECO:0000313" key="2">
    <source>
        <dbReference type="Proteomes" id="UP001589733"/>
    </source>
</evidence>
<dbReference type="Gene3D" id="3.40.390.10">
    <property type="entry name" value="Collagenase (Catalytic Domain)"/>
    <property type="match status" value="1"/>
</dbReference>
<organism evidence="1 2">
    <name type="scientific">Deinococcus oregonensis</name>
    <dbReference type="NCBI Taxonomy" id="1805970"/>
    <lineage>
        <taxon>Bacteria</taxon>
        <taxon>Thermotogati</taxon>
        <taxon>Deinococcota</taxon>
        <taxon>Deinococci</taxon>
        <taxon>Deinococcales</taxon>
        <taxon>Deinococcaceae</taxon>
        <taxon>Deinococcus</taxon>
    </lineage>
</organism>
<dbReference type="PANTHER" id="PTHR30164:SF2">
    <property type="entry name" value="PROTEIN MTFA"/>
    <property type="match status" value="1"/>
</dbReference>
<dbReference type="SUPFAM" id="SSF55486">
    <property type="entry name" value="Metalloproteases ('zincins'), catalytic domain"/>
    <property type="match status" value="1"/>
</dbReference>
<dbReference type="CDD" id="cd20169">
    <property type="entry name" value="Peptidase_M90_mtfA"/>
    <property type="match status" value="1"/>
</dbReference>